<keyword evidence="3" id="KW-0813">Transport</keyword>
<accession>A0A3M7S577</accession>
<sequence>MRDVAEIGLEILLKLLINIREQQEAAQQFYQSFYIEIMQHVFAVVTDTSHIAGLTYHSQILAHLFSLLENNNILVPLAPEVQNPAQNIEYVQQHVFNLLKTAYPHLQEINRHYLQYKNKKNLEGTQRNILKLLKDKHKRSITKLLCSKNLVVAHEGIVAILELID</sequence>
<dbReference type="SUPFAM" id="SSF48371">
    <property type="entry name" value="ARM repeat"/>
    <property type="match status" value="1"/>
</dbReference>
<keyword evidence="4" id="KW-0653">Protein transport</keyword>
<gene>
    <name evidence="7" type="ORF">BpHYR1_017499</name>
</gene>
<evidence type="ECO:0000256" key="4">
    <source>
        <dbReference type="ARBA" id="ARBA00022927"/>
    </source>
</evidence>
<dbReference type="InterPro" id="IPR011989">
    <property type="entry name" value="ARM-like"/>
</dbReference>
<evidence type="ECO:0000313" key="7">
    <source>
        <dbReference type="EMBL" id="RNA30839.1"/>
    </source>
</evidence>
<dbReference type="Gene3D" id="1.25.10.10">
    <property type="entry name" value="Leucine-rich Repeat Variant"/>
    <property type="match status" value="1"/>
</dbReference>
<name>A0A3M7S577_BRAPC</name>
<dbReference type="InterPro" id="IPR014877">
    <property type="entry name" value="XPO1_C_dom"/>
</dbReference>
<comment type="caution">
    <text evidence="7">The sequence shown here is derived from an EMBL/GenBank/DDBJ whole genome shotgun (WGS) entry which is preliminary data.</text>
</comment>
<dbReference type="GO" id="GO:0005049">
    <property type="term" value="F:nuclear export signal receptor activity"/>
    <property type="evidence" value="ECO:0007669"/>
    <property type="project" value="InterPro"/>
</dbReference>
<reference evidence="7 8" key="1">
    <citation type="journal article" date="2018" name="Sci. Rep.">
        <title>Genomic signatures of local adaptation to the degree of environmental predictability in rotifers.</title>
        <authorList>
            <person name="Franch-Gras L."/>
            <person name="Hahn C."/>
            <person name="Garcia-Roger E.M."/>
            <person name="Carmona M.J."/>
            <person name="Serra M."/>
            <person name="Gomez A."/>
        </authorList>
    </citation>
    <scope>NUCLEOTIDE SEQUENCE [LARGE SCALE GENOMIC DNA]</scope>
    <source>
        <strain evidence="7">HYR1</strain>
    </source>
</reference>
<evidence type="ECO:0000256" key="3">
    <source>
        <dbReference type="ARBA" id="ARBA00022448"/>
    </source>
</evidence>
<dbReference type="InterPro" id="IPR016024">
    <property type="entry name" value="ARM-type_fold"/>
</dbReference>
<dbReference type="GO" id="GO:0005634">
    <property type="term" value="C:nucleus"/>
    <property type="evidence" value="ECO:0007669"/>
    <property type="project" value="UniProtKB-SubCell"/>
</dbReference>
<dbReference type="Proteomes" id="UP000276133">
    <property type="component" value="Unassembled WGS sequence"/>
</dbReference>
<comment type="similarity">
    <text evidence="2">Belongs to the exportin family.</text>
</comment>
<keyword evidence="8" id="KW-1185">Reference proteome</keyword>
<keyword evidence="5" id="KW-0539">Nucleus</keyword>
<evidence type="ECO:0000256" key="2">
    <source>
        <dbReference type="ARBA" id="ARBA00009466"/>
    </source>
</evidence>
<proteinExistence type="inferred from homology"/>
<organism evidence="7 8">
    <name type="scientific">Brachionus plicatilis</name>
    <name type="common">Marine rotifer</name>
    <name type="synonym">Brachionus muelleri</name>
    <dbReference type="NCBI Taxonomy" id="10195"/>
    <lineage>
        <taxon>Eukaryota</taxon>
        <taxon>Metazoa</taxon>
        <taxon>Spiralia</taxon>
        <taxon>Gnathifera</taxon>
        <taxon>Rotifera</taxon>
        <taxon>Eurotatoria</taxon>
        <taxon>Monogononta</taxon>
        <taxon>Pseudotrocha</taxon>
        <taxon>Ploima</taxon>
        <taxon>Brachionidae</taxon>
        <taxon>Brachionus</taxon>
    </lineage>
</organism>
<evidence type="ECO:0000313" key="8">
    <source>
        <dbReference type="Proteomes" id="UP000276133"/>
    </source>
</evidence>
<comment type="subcellular location">
    <subcellularLocation>
        <location evidence="1">Nucleus</location>
    </subcellularLocation>
</comment>
<dbReference type="Pfam" id="PF08767">
    <property type="entry name" value="CRM1_C"/>
    <property type="match status" value="1"/>
</dbReference>
<dbReference type="GO" id="GO:0015031">
    <property type="term" value="P:protein transport"/>
    <property type="evidence" value="ECO:0007669"/>
    <property type="project" value="UniProtKB-KW"/>
</dbReference>
<dbReference type="STRING" id="10195.A0A3M7S577"/>
<evidence type="ECO:0000259" key="6">
    <source>
        <dbReference type="SMART" id="SM01102"/>
    </source>
</evidence>
<evidence type="ECO:0000256" key="1">
    <source>
        <dbReference type="ARBA" id="ARBA00004123"/>
    </source>
</evidence>
<dbReference type="OrthoDB" id="1721346at2759"/>
<feature type="domain" description="Exportin-1 C-terminal" evidence="6">
    <location>
        <begin position="1"/>
        <end position="111"/>
    </location>
</feature>
<evidence type="ECO:0000256" key="5">
    <source>
        <dbReference type="ARBA" id="ARBA00023242"/>
    </source>
</evidence>
<protein>
    <submittedName>
        <fullName evidence="7">Exportin-1-like isoform X1</fullName>
    </submittedName>
</protein>
<dbReference type="SMART" id="SM01102">
    <property type="entry name" value="CRM1_C"/>
    <property type="match status" value="1"/>
</dbReference>
<dbReference type="EMBL" id="REGN01002036">
    <property type="protein sequence ID" value="RNA30839.1"/>
    <property type="molecule type" value="Genomic_DNA"/>
</dbReference>
<dbReference type="AlphaFoldDB" id="A0A3M7S577"/>